<dbReference type="Pfam" id="PF17171">
    <property type="entry name" value="GST_C_6"/>
    <property type="match status" value="1"/>
</dbReference>
<evidence type="ECO:0000313" key="4">
    <source>
        <dbReference type="Proteomes" id="UP000244722"/>
    </source>
</evidence>
<proteinExistence type="predicted"/>
<organism evidence="3 4">
    <name type="scientific">Tuber borchii</name>
    <name type="common">White truffle</name>
    <dbReference type="NCBI Taxonomy" id="42251"/>
    <lineage>
        <taxon>Eukaryota</taxon>
        <taxon>Fungi</taxon>
        <taxon>Dikarya</taxon>
        <taxon>Ascomycota</taxon>
        <taxon>Pezizomycotina</taxon>
        <taxon>Pezizomycetes</taxon>
        <taxon>Pezizales</taxon>
        <taxon>Tuberaceae</taxon>
        <taxon>Tuber</taxon>
    </lineage>
</organism>
<feature type="domain" description="Metaxin glutathione S-transferase" evidence="1">
    <location>
        <begin position="212"/>
        <end position="276"/>
    </location>
</feature>
<dbReference type="Proteomes" id="UP000244722">
    <property type="component" value="Unassembled WGS sequence"/>
</dbReference>
<dbReference type="InterPro" id="IPR050931">
    <property type="entry name" value="Mito_Protein_Transport_Metaxin"/>
</dbReference>
<dbReference type="GO" id="GO:0007005">
    <property type="term" value="P:mitochondrion organization"/>
    <property type="evidence" value="ECO:0007669"/>
    <property type="project" value="TreeGrafter"/>
</dbReference>
<dbReference type="AlphaFoldDB" id="A0A2T6ZSK3"/>
<evidence type="ECO:0000259" key="2">
    <source>
        <dbReference type="Pfam" id="PF17172"/>
    </source>
</evidence>
<dbReference type="GO" id="GO:0001401">
    <property type="term" value="C:SAM complex"/>
    <property type="evidence" value="ECO:0007669"/>
    <property type="project" value="TreeGrafter"/>
</dbReference>
<feature type="domain" description="Thioredoxin-like fold" evidence="2">
    <location>
        <begin position="58"/>
        <end position="159"/>
    </location>
</feature>
<dbReference type="OrthoDB" id="198787at2759"/>
<dbReference type="PANTHER" id="PTHR12289:SF44">
    <property type="entry name" value="OUTER MEMBRANE PROTEIN (SAM35), PUTATIVE (AFU_ORTHOLOGUE AFUA_1G13180)-RELATED"/>
    <property type="match status" value="1"/>
</dbReference>
<dbReference type="Pfam" id="PF17172">
    <property type="entry name" value="GST_N_4"/>
    <property type="match status" value="1"/>
</dbReference>
<sequence length="295" mass="32661">MVSLPIPKFLKTLFDSFPLLTYPANPLPSRCPKFGTAPSLYVFTTPEDAVSGNPSFNPSCLKWQAYLKFNGIEFKTVPSNNHASPTGALPFMISQQKSVSESTEMTVIPSNKLTAWIEKHGYSLEEADMDSARAKAFLALVNAQLRDAWLYALYLEPNNSQDLAGVLYCGSSVSAVSSFLLRQAKAGARQQLLQAHPGGVLDPREIYASAGDALEAISTILGRDTWFFGGRDPGLFDASVFAYTHLILTLRWHSKENALLRAVMRHDNLLGHEKRIRDKFFPEAKTPDPDHRLEG</sequence>
<dbReference type="InterPro" id="IPR033468">
    <property type="entry name" value="Metaxin_GST"/>
</dbReference>
<dbReference type="InterPro" id="IPR012336">
    <property type="entry name" value="Thioredoxin-like_fold"/>
</dbReference>
<evidence type="ECO:0008006" key="5">
    <source>
        <dbReference type="Google" id="ProtNLM"/>
    </source>
</evidence>
<comment type="caution">
    <text evidence="3">The sequence shown here is derived from an EMBL/GenBank/DDBJ whole genome shotgun (WGS) entry which is preliminary data.</text>
</comment>
<keyword evidence="4" id="KW-1185">Reference proteome</keyword>
<dbReference type="EMBL" id="NESQ01000118">
    <property type="protein sequence ID" value="PUU78472.1"/>
    <property type="molecule type" value="Genomic_DNA"/>
</dbReference>
<gene>
    <name evidence="3" type="ORF">B9Z19DRAFT_1193302</name>
</gene>
<accession>A0A2T6ZSK3</accession>
<dbReference type="STRING" id="42251.A0A2T6ZSK3"/>
<evidence type="ECO:0000313" key="3">
    <source>
        <dbReference type="EMBL" id="PUU78472.1"/>
    </source>
</evidence>
<evidence type="ECO:0000259" key="1">
    <source>
        <dbReference type="Pfam" id="PF17171"/>
    </source>
</evidence>
<reference evidence="3 4" key="1">
    <citation type="submission" date="2017-04" db="EMBL/GenBank/DDBJ databases">
        <title>Draft genome sequence of Tuber borchii Vittad., a whitish edible truffle.</title>
        <authorList>
            <consortium name="DOE Joint Genome Institute"/>
            <person name="Murat C."/>
            <person name="Kuo A."/>
            <person name="Barry K.W."/>
            <person name="Clum A."/>
            <person name="Dockter R.B."/>
            <person name="Fauchery L."/>
            <person name="Iotti M."/>
            <person name="Kohler A."/>
            <person name="Labutti K."/>
            <person name="Lindquist E.A."/>
            <person name="Lipzen A."/>
            <person name="Ohm R.A."/>
            <person name="Wang M."/>
            <person name="Grigoriev I.V."/>
            <person name="Zambonelli A."/>
            <person name="Martin F.M."/>
        </authorList>
    </citation>
    <scope>NUCLEOTIDE SEQUENCE [LARGE SCALE GENOMIC DNA]</scope>
    <source>
        <strain evidence="3 4">Tbo3840</strain>
    </source>
</reference>
<dbReference type="PANTHER" id="PTHR12289">
    <property type="entry name" value="METAXIN RELATED"/>
    <property type="match status" value="1"/>
</dbReference>
<dbReference type="CDD" id="cd03193">
    <property type="entry name" value="GST_C_Metaxin"/>
    <property type="match status" value="1"/>
</dbReference>
<name>A0A2T6ZSK3_TUBBO</name>
<protein>
    <recommendedName>
        <fullName evidence="5">Mitochondrial outer membrane protein</fullName>
    </recommendedName>
</protein>